<dbReference type="STRING" id="70448.A0A090M7K8"/>
<dbReference type="EMBL" id="CAID01000007">
    <property type="protein sequence ID" value="CEF98672.1"/>
    <property type="molecule type" value="Genomic_DNA"/>
</dbReference>
<dbReference type="InterPro" id="IPR007946">
    <property type="entry name" value="AAR2"/>
</dbReference>
<gene>
    <name evidence="5" type="ORF">OT_ostta07g01830</name>
</gene>
<reference evidence="6" key="1">
    <citation type="journal article" date="2006" name="Proc. Natl. Acad. Sci. U.S.A.">
        <title>Genome analysis of the smallest free-living eukaryote Ostreococcus tauri unveils many unique features.</title>
        <authorList>
            <person name="Derelle E."/>
            <person name="Ferraz C."/>
            <person name="Rombauts S."/>
            <person name="Rouze P."/>
            <person name="Worden A.Z."/>
            <person name="Robbens S."/>
            <person name="Partensky F."/>
            <person name="Degroeve S."/>
            <person name="Echeynie S."/>
            <person name="Cooke R."/>
            <person name="Saeys Y."/>
            <person name="Wuyts J."/>
            <person name="Jabbari K."/>
            <person name="Bowler C."/>
            <person name="Panaud O."/>
            <person name="Piegu B."/>
            <person name="Ball S.G."/>
            <person name="Ral J.-P."/>
            <person name="Bouget F.-Y."/>
            <person name="Piganeau G."/>
            <person name="De Baets B."/>
            <person name="Picard A."/>
            <person name="Delseny M."/>
            <person name="Demaille J."/>
            <person name="Van de Peer Y."/>
            <person name="Moreau H."/>
        </authorList>
    </citation>
    <scope>NUCLEOTIDE SEQUENCE [LARGE SCALE GENOMIC DNA]</scope>
    <source>
        <strain evidence="6">OTTH 0595 / CCAP 157/2 / RCC745</strain>
    </source>
</reference>
<dbReference type="PANTHER" id="PTHR12689:SF4">
    <property type="entry name" value="PROTEIN AAR2 HOMOLOG"/>
    <property type="match status" value="1"/>
</dbReference>
<dbReference type="AlphaFoldDB" id="A0A090M7K8"/>
<dbReference type="GeneID" id="9836637"/>
<feature type="region of interest" description="Disordered" evidence="2">
    <location>
        <begin position="380"/>
        <end position="413"/>
    </location>
</feature>
<feature type="domain" description="AAR2 N-terminal" evidence="4">
    <location>
        <begin position="5"/>
        <end position="138"/>
    </location>
</feature>
<dbReference type="FunCoup" id="A0A090M7K8">
    <property type="interactions" value="1551"/>
</dbReference>
<comment type="caution">
    <text evidence="5">The sequence shown here is derived from an EMBL/GenBank/DDBJ whole genome shotgun (WGS) entry which is preliminary data.</text>
</comment>
<dbReference type="GO" id="GO:0000244">
    <property type="term" value="P:spliceosomal tri-snRNP complex assembly"/>
    <property type="evidence" value="ECO:0007669"/>
    <property type="project" value="TreeGrafter"/>
</dbReference>
<dbReference type="OrthoDB" id="201752at2759"/>
<dbReference type="CDD" id="cd13777">
    <property type="entry name" value="Aar2_N"/>
    <property type="match status" value="1"/>
</dbReference>
<feature type="domain" description="AAR2 C-terminal" evidence="3">
    <location>
        <begin position="179"/>
        <end position="342"/>
    </location>
</feature>
<protein>
    <submittedName>
        <fullName evidence="5">A1 cistron-splicing factor, AAR2</fullName>
    </submittedName>
</protein>
<evidence type="ECO:0000313" key="6">
    <source>
        <dbReference type="Proteomes" id="UP000009170"/>
    </source>
</evidence>
<dbReference type="InterPro" id="IPR033647">
    <property type="entry name" value="Aar2_N"/>
</dbReference>
<organism evidence="5 6">
    <name type="scientific">Ostreococcus tauri</name>
    <name type="common">Marine green alga</name>
    <dbReference type="NCBI Taxonomy" id="70448"/>
    <lineage>
        <taxon>Eukaryota</taxon>
        <taxon>Viridiplantae</taxon>
        <taxon>Chlorophyta</taxon>
        <taxon>Mamiellophyceae</taxon>
        <taxon>Mamiellales</taxon>
        <taxon>Bathycoccaceae</taxon>
        <taxon>Ostreococcus</taxon>
    </lineage>
</organism>
<accession>A0A090M7K8</accession>
<evidence type="ECO:0000256" key="2">
    <source>
        <dbReference type="SAM" id="MobiDB-lite"/>
    </source>
</evidence>
<dbReference type="CDD" id="cd13778">
    <property type="entry name" value="Aar2_C"/>
    <property type="match status" value="1"/>
</dbReference>
<name>A0A090M7K8_OSTTA</name>
<dbReference type="Proteomes" id="UP000009170">
    <property type="component" value="Unassembled WGS sequence"/>
</dbReference>
<proteinExistence type="inferred from homology"/>
<evidence type="ECO:0000259" key="4">
    <source>
        <dbReference type="Pfam" id="PF20981"/>
    </source>
</evidence>
<dbReference type="KEGG" id="ota:OT_ostta07g01830"/>
<dbReference type="InterPro" id="IPR038516">
    <property type="entry name" value="AAR2_N_sf"/>
</dbReference>
<dbReference type="PANTHER" id="PTHR12689">
    <property type="entry name" value="A1 CISTRON SPLICING FACTOR AAR2-RELATED"/>
    <property type="match status" value="1"/>
</dbReference>
<evidence type="ECO:0000256" key="1">
    <source>
        <dbReference type="ARBA" id="ARBA00006281"/>
    </source>
</evidence>
<dbReference type="InterPro" id="IPR033648">
    <property type="entry name" value="AAR2_C"/>
</dbReference>
<keyword evidence="6" id="KW-1185">Reference proteome</keyword>
<dbReference type="InterPro" id="IPR038514">
    <property type="entry name" value="AAR2_C_sf"/>
</dbReference>
<evidence type="ECO:0000313" key="5">
    <source>
        <dbReference type="EMBL" id="CEF98672.1"/>
    </source>
</evidence>
<dbReference type="Gene3D" id="2.60.34.20">
    <property type="match status" value="1"/>
</dbReference>
<dbReference type="InParanoid" id="A0A090M7K8"/>
<dbReference type="RefSeq" id="XP_003080279.2">
    <property type="nucleotide sequence ID" value="XM_003080231.2"/>
</dbReference>
<comment type="similarity">
    <text evidence="1">Belongs to the AAR2 family.</text>
</comment>
<evidence type="ECO:0000259" key="3">
    <source>
        <dbReference type="Pfam" id="PF05282"/>
    </source>
</evidence>
<dbReference type="Gene3D" id="1.25.40.550">
    <property type="entry name" value="Aar2, C-terminal domain-like"/>
    <property type="match status" value="1"/>
</dbReference>
<reference evidence="5 6" key="2">
    <citation type="journal article" date="2014" name="BMC Genomics">
        <title>An improved genome of the model marine alga Ostreococcus tauri unfolds by assessing Illumina de novo assemblies.</title>
        <authorList>
            <person name="Blanc-Mathieu R."/>
            <person name="Verhelst B."/>
            <person name="Derelle E."/>
            <person name="Rombauts S."/>
            <person name="Bouget F.Y."/>
            <person name="Carre I."/>
            <person name="Chateau A."/>
            <person name="Eyre-Walker A."/>
            <person name="Grimsley N."/>
            <person name="Moreau H."/>
            <person name="Piegu B."/>
            <person name="Rivals E."/>
            <person name="Schackwitz W."/>
            <person name="Van de Peer Y."/>
            <person name="Piganeau G."/>
        </authorList>
    </citation>
    <scope>NUCLEOTIDE SEQUENCE [LARGE SCALE GENOMIC DNA]</scope>
    <source>
        <strain evidence="6">OTTH 0595 / CCAP 157/2 / RCC745</strain>
    </source>
</reference>
<sequence length="413" mass="45107">MAAHGARAVLLDVPSEATARVDGAEFAWDDRFQGVRNVPLGIHFIGFVAPGTDANGAGACVGEFIEVLCRDDVFVRRWDASLETMGGGEGMAAAEAENARAAARARAFDGRMARYPEEASKSWTAMSGFITRKSLRRCGIDCGTRIEAGDPDADAREAETSGMTPYFDNVQRAPVFTRAATSRAPRGKTPSEISALNLDPELRLSHALECFGDDGWRGLMGEFQLAFVLLVGLSSMAALEQWKHLAHVVCACAQSAVFKYPELYSTFIDAMSTQLERAGEDFFVDDYSDDNFIRPCLVALMKIDVSEAPSDDEITDLDQRAKLDEIAKKLARLARDVRKKFDVRLVDEAREAKLADAENENGDEDGPVVVELSEGTYMAMNATNIDQDDTEPPLIEPTPAPPSRMSWMVGEQS</sequence>
<dbReference type="Pfam" id="PF05282">
    <property type="entry name" value="AAR2"/>
    <property type="match status" value="1"/>
</dbReference>
<dbReference type="Pfam" id="PF20981">
    <property type="entry name" value="AAR2_1st"/>
    <property type="match status" value="1"/>
</dbReference>